<sequence length="81" mass="8807">MSQILLKRQTASRMIVIGNSLMVVGVFGIVLTLYTQSLFVLILTTAFIGLGHGPSYAGSLIPINHVSPNDKRANNISCFMR</sequence>
<protein>
    <submittedName>
        <fullName evidence="2">Uncharacterized protein</fullName>
    </submittedName>
</protein>
<dbReference type="AlphaFoldDB" id="A0A0D5NL69"/>
<organism evidence="2 3">
    <name type="scientific">Paenibacillus beijingensis</name>
    <dbReference type="NCBI Taxonomy" id="1126833"/>
    <lineage>
        <taxon>Bacteria</taxon>
        <taxon>Bacillati</taxon>
        <taxon>Bacillota</taxon>
        <taxon>Bacilli</taxon>
        <taxon>Bacillales</taxon>
        <taxon>Paenibacillaceae</taxon>
        <taxon>Paenibacillus</taxon>
    </lineage>
</organism>
<dbReference type="PATRIC" id="fig|1126833.4.peg.3658"/>
<gene>
    <name evidence="2" type="ORF">VN24_16670</name>
</gene>
<dbReference type="EMBL" id="CP011058">
    <property type="protein sequence ID" value="AJY75885.1"/>
    <property type="molecule type" value="Genomic_DNA"/>
</dbReference>
<dbReference type="Proteomes" id="UP000032633">
    <property type="component" value="Chromosome"/>
</dbReference>
<dbReference type="HOGENOM" id="CLU_2570539_0_0_9"/>
<keyword evidence="1" id="KW-0812">Transmembrane</keyword>
<keyword evidence="3" id="KW-1185">Reference proteome</keyword>
<reference evidence="2 3" key="1">
    <citation type="journal article" date="2015" name="J. Biotechnol.">
        <title>Complete genome sequence of Paenibacillus beijingensis 7188(T) (=DSM 24997(T)), a novel rhizobacterium from jujube garden soil.</title>
        <authorList>
            <person name="Kwak Y."/>
            <person name="Shin J.H."/>
        </authorList>
    </citation>
    <scope>NUCLEOTIDE SEQUENCE [LARGE SCALE GENOMIC DNA]</scope>
    <source>
        <strain evidence="2 3">DSM 24997</strain>
    </source>
</reference>
<keyword evidence="1" id="KW-0472">Membrane</keyword>
<reference evidence="3" key="2">
    <citation type="submission" date="2015-03" db="EMBL/GenBank/DDBJ databases">
        <title>Genome sequence of Paenibacillus beijingensis strain DSM 24997T.</title>
        <authorList>
            <person name="Kwak Y."/>
            <person name="Shin J.-H."/>
        </authorList>
    </citation>
    <scope>NUCLEOTIDE SEQUENCE [LARGE SCALE GENOMIC DNA]</scope>
    <source>
        <strain evidence="3">DSM 24997</strain>
    </source>
</reference>
<dbReference type="SUPFAM" id="SSF103473">
    <property type="entry name" value="MFS general substrate transporter"/>
    <property type="match status" value="1"/>
</dbReference>
<dbReference type="KEGG" id="pbj:VN24_16670"/>
<keyword evidence="1" id="KW-1133">Transmembrane helix</keyword>
<evidence type="ECO:0000256" key="1">
    <source>
        <dbReference type="SAM" id="Phobius"/>
    </source>
</evidence>
<evidence type="ECO:0000313" key="3">
    <source>
        <dbReference type="Proteomes" id="UP000032633"/>
    </source>
</evidence>
<proteinExistence type="predicted"/>
<dbReference type="InterPro" id="IPR036259">
    <property type="entry name" value="MFS_trans_sf"/>
</dbReference>
<accession>A0A0D5NL69</accession>
<feature type="transmembrane region" description="Helical" evidence="1">
    <location>
        <begin position="21"/>
        <end position="50"/>
    </location>
</feature>
<dbReference type="RefSeq" id="WP_045671313.1">
    <property type="nucleotide sequence ID" value="NZ_CP011058.1"/>
</dbReference>
<evidence type="ECO:0000313" key="2">
    <source>
        <dbReference type="EMBL" id="AJY75885.1"/>
    </source>
</evidence>
<dbReference type="Gene3D" id="1.20.1250.20">
    <property type="entry name" value="MFS general substrate transporter like domains"/>
    <property type="match status" value="1"/>
</dbReference>
<name>A0A0D5NL69_9BACL</name>